<dbReference type="PANTHER" id="PTHR21666:SF291">
    <property type="entry name" value="STAGE II SPORULATION PROTEIN Q"/>
    <property type="match status" value="1"/>
</dbReference>
<keyword evidence="4" id="KW-1185">Reference proteome</keyword>
<name>A0A557S086_9GAMM</name>
<accession>A0A557S086</accession>
<sequence>MKIILLSRFCHKKGSRPLSPYKLAFTVIPLFGVLMGGALWAGYQMGVSEQPSAVVVETTADAVHDLILSQREEILDTKGRTQEHLDALALRLGQMQSHILRINALGERLAKLGKLDEDEFNFDEEPARGGLDSSETAQSVSLTDLVSEMEQLSLVISDREHKLNLLEGLIRNSRLAEELVPSGRPVEKGWVSSGYGYRNDPFSGKKAFHRGVDVAGKKNSNVIAVASGIVTWVGKKSGFGQLIELAHSNGYVTRYGHNSTILVKVGDLVTKGQPIALMGSSGRSTGPHVHFEIAQNGKTIDPAKYLRKKR</sequence>
<evidence type="ECO:0000313" key="3">
    <source>
        <dbReference type="EMBL" id="TVO70788.1"/>
    </source>
</evidence>
<dbReference type="CDD" id="cd12797">
    <property type="entry name" value="M23_peptidase"/>
    <property type="match status" value="1"/>
</dbReference>
<reference evidence="3 4" key="1">
    <citation type="submission" date="2019-07" db="EMBL/GenBank/DDBJ databases">
        <title>The pathways for chlorine oxyanion respiration interact through the shared metabolite chlorate.</title>
        <authorList>
            <person name="Barnum T.P."/>
            <person name="Cheng Y."/>
            <person name="Hill K.A."/>
            <person name="Lucas L.N."/>
            <person name="Carlson H.K."/>
            <person name="Coates J.D."/>
        </authorList>
    </citation>
    <scope>NUCLEOTIDE SEQUENCE [LARGE SCALE GENOMIC DNA]</scope>
    <source>
        <strain evidence="3 4">BK-1</strain>
    </source>
</reference>
<dbReference type="PANTHER" id="PTHR21666">
    <property type="entry name" value="PEPTIDASE-RELATED"/>
    <property type="match status" value="1"/>
</dbReference>
<dbReference type="InterPro" id="IPR050570">
    <property type="entry name" value="Cell_wall_metabolism_enzyme"/>
</dbReference>
<dbReference type="OrthoDB" id="9815245at2"/>
<evidence type="ECO:0000259" key="2">
    <source>
        <dbReference type="Pfam" id="PF01551"/>
    </source>
</evidence>
<organism evidence="3 4">
    <name type="scientific">Sedimenticola selenatireducens</name>
    <dbReference type="NCBI Taxonomy" id="191960"/>
    <lineage>
        <taxon>Bacteria</taxon>
        <taxon>Pseudomonadati</taxon>
        <taxon>Pseudomonadota</taxon>
        <taxon>Gammaproteobacteria</taxon>
        <taxon>Chromatiales</taxon>
        <taxon>Sedimenticolaceae</taxon>
        <taxon>Sedimenticola</taxon>
    </lineage>
</organism>
<keyword evidence="1" id="KW-0812">Transmembrane</keyword>
<dbReference type="Pfam" id="PF01551">
    <property type="entry name" value="Peptidase_M23"/>
    <property type="match status" value="1"/>
</dbReference>
<feature type="transmembrane region" description="Helical" evidence="1">
    <location>
        <begin position="21"/>
        <end position="43"/>
    </location>
</feature>
<dbReference type="GO" id="GO:0004222">
    <property type="term" value="F:metalloendopeptidase activity"/>
    <property type="evidence" value="ECO:0007669"/>
    <property type="project" value="TreeGrafter"/>
</dbReference>
<dbReference type="EMBL" id="VMNH01000023">
    <property type="protein sequence ID" value="TVO70788.1"/>
    <property type="molecule type" value="Genomic_DNA"/>
</dbReference>
<dbReference type="Gene3D" id="2.70.70.10">
    <property type="entry name" value="Glucose Permease (Domain IIA)"/>
    <property type="match status" value="1"/>
</dbReference>
<dbReference type="Proteomes" id="UP000316649">
    <property type="component" value="Unassembled WGS sequence"/>
</dbReference>
<keyword evidence="1" id="KW-0472">Membrane</keyword>
<evidence type="ECO:0000256" key="1">
    <source>
        <dbReference type="SAM" id="Phobius"/>
    </source>
</evidence>
<proteinExistence type="predicted"/>
<comment type="caution">
    <text evidence="3">The sequence shown here is derived from an EMBL/GenBank/DDBJ whole genome shotgun (WGS) entry which is preliminary data.</text>
</comment>
<evidence type="ECO:0000313" key="4">
    <source>
        <dbReference type="Proteomes" id="UP000316649"/>
    </source>
</evidence>
<dbReference type="FunFam" id="2.70.70.10:FF:000006">
    <property type="entry name" value="M23 family peptidase"/>
    <property type="match status" value="1"/>
</dbReference>
<feature type="domain" description="M23ase beta-sheet core" evidence="2">
    <location>
        <begin position="208"/>
        <end position="302"/>
    </location>
</feature>
<dbReference type="InterPro" id="IPR016047">
    <property type="entry name" value="M23ase_b-sheet_dom"/>
</dbReference>
<dbReference type="SUPFAM" id="SSF51261">
    <property type="entry name" value="Duplicated hybrid motif"/>
    <property type="match status" value="1"/>
</dbReference>
<dbReference type="AlphaFoldDB" id="A0A557S086"/>
<gene>
    <name evidence="3" type="ORF">FHP88_15105</name>
</gene>
<dbReference type="InterPro" id="IPR011055">
    <property type="entry name" value="Dup_hybrid_motif"/>
</dbReference>
<protein>
    <submittedName>
        <fullName evidence="3">M23 family metallopeptidase</fullName>
    </submittedName>
</protein>
<keyword evidence="1" id="KW-1133">Transmembrane helix</keyword>